<sequence length="195" mass="22098">MRLSLRPASESDAGRIAEIYAFYVETTTVSFEYAPPSSEEMLSRIRRIRGRFPFLVGEADRKTVAYAYADEAFSRTAYRWCAELSVYVDPAFRHRGVGKKLTGCVEEICRRLGYRKLYALITGENAASLAFHRAVGYADCARFSEQGYKFGRWLDVYWLEKTLNGKEVAASFPRKFPEFDGGELEAVLAEHGGEV</sequence>
<gene>
    <name evidence="4" type="ORF">IAC57_04680</name>
</gene>
<dbReference type="SUPFAM" id="SSF55729">
    <property type="entry name" value="Acyl-CoA N-acyltransferases (Nat)"/>
    <property type="match status" value="1"/>
</dbReference>
<dbReference type="PANTHER" id="PTHR43072">
    <property type="entry name" value="N-ACETYLTRANSFERASE"/>
    <property type="match status" value="1"/>
</dbReference>
<dbReference type="CDD" id="cd04301">
    <property type="entry name" value="NAT_SF"/>
    <property type="match status" value="1"/>
</dbReference>
<feature type="domain" description="N-acetyltransferase" evidence="3">
    <location>
        <begin position="3"/>
        <end position="164"/>
    </location>
</feature>
<dbReference type="AlphaFoldDB" id="A0A9D1MFE3"/>
<dbReference type="Pfam" id="PF13420">
    <property type="entry name" value="Acetyltransf_4"/>
    <property type="match status" value="1"/>
</dbReference>
<dbReference type="PROSITE" id="PS51186">
    <property type="entry name" value="GNAT"/>
    <property type="match status" value="1"/>
</dbReference>
<accession>A0A9D1MFE3</accession>
<dbReference type="Gene3D" id="3.40.630.30">
    <property type="match status" value="1"/>
</dbReference>
<evidence type="ECO:0000313" key="4">
    <source>
        <dbReference type="EMBL" id="HIU59380.1"/>
    </source>
</evidence>
<reference evidence="4" key="2">
    <citation type="journal article" date="2021" name="PeerJ">
        <title>Extensive microbial diversity within the chicken gut microbiome revealed by metagenomics and culture.</title>
        <authorList>
            <person name="Gilroy R."/>
            <person name="Ravi A."/>
            <person name="Getino M."/>
            <person name="Pursley I."/>
            <person name="Horton D.L."/>
            <person name="Alikhan N.F."/>
            <person name="Baker D."/>
            <person name="Gharbi K."/>
            <person name="Hall N."/>
            <person name="Watson M."/>
            <person name="Adriaenssens E.M."/>
            <person name="Foster-Nyarko E."/>
            <person name="Jarju S."/>
            <person name="Secka A."/>
            <person name="Antonio M."/>
            <person name="Oren A."/>
            <person name="Chaudhuri R.R."/>
            <person name="La Ragione R."/>
            <person name="Hildebrand F."/>
            <person name="Pallen M.J."/>
        </authorList>
    </citation>
    <scope>NUCLEOTIDE SEQUENCE</scope>
    <source>
        <strain evidence="4">11687</strain>
    </source>
</reference>
<evidence type="ECO:0000259" key="3">
    <source>
        <dbReference type="PROSITE" id="PS51186"/>
    </source>
</evidence>
<organism evidence="4 5">
    <name type="scientific">Candidatus Scatosoma pullistercoris</name>
    <dbReference type="NCBI Taxonomy" id="2840934"/>
    <lineage>
        <taxon>Bacteria</taxon>
        <taxon>Bacillati</taxon>
        <taxon>Bacillota</taxon>
        <taxon>Clostridia</taxon>
        <taxon>Candidatus Scatosoma</taxon>
    </lineage>
</organism>
<dbReference type="InterPro" id="IPR016181">
    <property type="entry name" value="Acyl_CoA_acyltransferase"/>
</dbReference>
<dbReference type="GO" id="GO:0016747">
    <property type="term" value="F:acyltransferase activity, transferring groups other than amino-acyl groups"/>
    <property type="evidence" value="ECO:0007669"/>
    <property type="project" value="InterPro"/>
</dbReference>
<evidence type="ECO:0000256" key="1">
    <source>
        <dbReference type="ARBA" id="ARBA00022679"/>
    </source>
</evidence>
<dbReference type="InterPro" id="IPR000182">
    <property type="entry name" value="GNAT_dom"/>
</dbReference>
<comment type="caution">
    <text evidence="4">The sequence shown here is derived from an EMBL/GenBank/DDBJ whole genome shotgun (WGS) entry which is preliminary data.</text>
</comment>
<dbReference type="EMBL" id="DVMZ01000125">
    <property type="protein sequence ID" value="HIU59380.1"/>
    <property type="molecule type" value="Genomic_DNA"/>
</dbReference>
<keyword evidence="2" id="KW-0012">Acyltransferase</keyword>
<dbReference type="Proteomes" id="UP000824081">
    <property type="component" value="Unassembled WGS sequence"/>
</dbReference>
<protein>
    <submittedName>
        <fullName evidence="4">N-acetyltransferase</fullName>
    </submittedName>
</protein>
<keyword evidence="1" id="KW-0808">Transferase</keyword>
<proteinExistence type="predicted"/>
<reference evidence="4" key="1">
    <citation type="submission" date="2020-10" db="EMBL/GenBank/DDBJ databases">
        <authorList>
            <person name="Gilroy R."/>
        </authorList>
    </citation>
    <scope>NUCLEOTIDE SEQUENCE</scope>
    <source>
        <strain evidence="4">11687</strain>
    </source>
</reference>
<evidence type="ECO:0000256" key="2">
    <source>
        <dbReference type="ARBA" id="ARBA00023315"/>
    </source>
</evidence>
<name>A0A9D1MFE3_9FIRM</name>
<dbReference type="PANTHER" id="PTHR43072:SF23">
    <property type="entry name" value="UPF0039 PROTEIN C11D3.02C"/>
    <property type="match status" value="1"/>
</dbReference>
<evidence type="ECO:0000313" key="5">
    <source>
        <dbReference type="Proteomes" id="UP000824081"/>
    </source>
</evidence>